<evidence type="ECO:0000313" key="2">
    <source>
        <dbReference type="EMBL" id="PON75091.1"/>
    </source>
</evidence>
<gene>
    <name evidence="2" type="ORF">PanWU01x14_044430</name>
</gene>
<evidence type="ECO:0000313" key="3">
    <source>
        <dbReference type="Proteomes" id="UP000237105"/>
    </source>
</evidence>
<dbReference type="EMBL" id="JXTB01000025">
    <property type="protein sequence ID" value="PON75091.1"/>
    <property type="molecule type" value="Genomic_DNA"/>
</dbReference>
<dbReference type="Proteomes" id="UP000237105">
    <property type="component" value="Unassembled WGS sequence"/>
</dbReference>
<proteinExistence type="predicted"/>
<name>A0A2P5DP69_PARAD</name>
<feature type="region of interest" description="Disordered" evidence="1">
    <location>
        <begin position="36"/>
        <end position="68"/>
    </location>
</feature>
<sequence length="135" mass="14871">MLVSPILVQSLRCTYVQLPNNKQYVPIVWNSRPSRLTSTGATPTATQLSPSHSPLRHPSRPAGWRGPSIQRRTAAWLERKRSSALEILAATSPRRPTTLASSMVEAVLRCLGPKRPLCRRKHQGQDETAGGFGAH</sequence>
<accession>A0A2P5DP69</accession>
<organism evidence="2 3">
    <name type="scientific">Parasponia andersonii</name>
    <name type="common">Sponia andersonii</name>
    <dbReference type="NCBI Taxonomy" id="3476"/>
    <lineage>
        <taxon>Eukaryota</taxon>
        <taxon>Viridiplantae</taxon>
        <taxon>Streptophyta</taxon>
        <taxon>Embryophyta</taxon>
        <taxon>Tracheophyta</taxon>
        <taxon>Spermatophyta</taxon>
        <taxon>Magnoliopsida</taxon>
        <taxon>eudicotyledons</taxon>
        <taxon>Gunneridae</taxon>
        <taxon>Pentapetalae</taxon>
        <taxon>rosids</taxon>
        <taxon>fabids</taxon>
        <taxon>Rosales</taxon>
        <taxon>Cannabaceae</taxon>
        <taxon>Parasponia</taxon>
    </lineage>
</organism>
<evidence type="ECO:0000256" key="1">
    <source>
        <dbReference type="SAM" id="MobiDB-lite"/>
    </source>
</evidence>
<keyword evidence="3" id="KW-1185">Reference proteome</keyword>
<dbReference type="AlphaFoldDB" id="A0A2P5DP69"/>
<comment type="caution">
    <text evidence="2">The sequence shown here is derived from an EMBL/GenBank/DDBJ whole genome shotgun (WGS) entry which is preliminary data.</text>
</comment>
<feature type="compositionally biased region" description="Polar residues" evidence="1">
    <location>
        <begin position="36"/>
        <end position="47"/>
    </location>
</feature>
<reference evidence="3" key="1">
    <citation type="submission" date="2016-06" db="EMBL/GenBank/DDBJ databases">
        <title>Parallel loss of symbiosis genes in relatives of nitrogen-fixing non-legume Parasponia.</title>
        <authorList>
            <person name="Van Velzen R."/>
            <person name="Holmer R."/>
            <person name="Bu F."/>
            <person name="Rutten L."/>
            <person name="Van Zeijl A."/>
            <person name="Liu W."/>
            <person name="Santuari L."/>
            <person name="Cao Q."/>
            <person name="Sharma T."/>
            <person name="Shen D."/>
            <person name="Roswanjaya Y."/>
            <person name="Wardhani T."/>
            <person name="Kalhor M.S."/>
            <person name="Jansen J."/>
            <person name="Van den Hoogen J."/>
            <person name="Gungor B."/>
            <person name="Hartog M."/>
            <person name="Hontelez J."/>
            <person name="Verver J."/>
            <person name="Yang W.-C."/>
            <person name="Schijlen E."/>
            <person name="Repin R."/>
            <person name="Schilthuizen M."/>
            <person name="Schranz E."/>
            <person name="Heidstra R."/>
            <person name="Miyata K."/>
            <person name="Fedorova E."/>
            <person name="Kohlen W."/>
            <person name="Bisseling T."/>
            <person name="Smit S."/>
            <person name="Geurts R."/>
        </authorList>
    </citation>
    <scope>NUCLEOTIDE SEQUENCE [LARGE SCALE GENOMIC DNA]</scope>
    <source>
        <strain evidence="3">cv. WU1-14</strain>
    </source>
</reference>
<protein>
    <submittedName>
        <fullName evidence="2">Uncharacterized protein</fullName>
    </submittedName>
</protein>